<keyword evidence="2" id="KW-0560">Oxidoreductase</keyword>
<sequence length="527" mass="57849">MFKKTIINSIKPLNIKNSFKLNQFYSMSTAIKAESVKITTPNGHTYDQPTGLFINNEFWQSSNPEKKLKVEDPSTGKHILDVESCTAEDVKHAIEVSHNAFHNKQDQWAALDPYVRAEYLYKIGEYLEKNLDLFASIECMDNGKAYNLAKGDIQVAAQYFKSASSYNMDGRFIETGDTHINYTVKEPLGVVGAIIPWNFPFLIMTWKLVPCLFAGNTIIVKPASSTSLTALMFGKVCQEVGIPAGVVSIVPGPGSIVGDILAESHKLDKISFTGSTSIGKAVATKATQSNLKHVTMELGGKSGHVLFADADLKKSIPNIVNGIFKNAGQICSSGSRLYVQNGIYDEFLKEFKNYIETQIKIGSPFDPENYQGSIQNKSQYQTILDYIKIGKEEGATVLTGGESIGDGSNGYYIKPTVFIDTKEDMKIVKEEIFGPVLTVGRFDTVEEAIKLVNDSEFGLGAGIETTNLSTALYVAKKIKSGMVWVNEYNDFNVSVPFGGYKQSGYGKEMGTEALAGYVNVKAVRIKL</sequence>
<accession>A0A1E5RTA3</accession>
<dbReference type="EMBL" id="LPNL01000003">
    <property type="protein sequence ID" value="OEJ90137.1"/>
    <property type="molecule type" value="Genomic_DNA"/>
</dbReference>
<keyword evidence="5" id="KW-1185">Reference proteome</keyword>
<dbReference type="Gene3D" id="3.40.309.10">
    <property type="entry name" value="Aldehyde Dehydrogenase, Chain A, domain 2"/>
    <property type="match status" value="1"/>
</dbReference>
<dbReference type="FunFam" id="3.40.605.10:FF:000007">
    <property type="entry name" value="NAD/NADP-dependent betaine aldehyde dehydrogenase"/>
    <property type="match status" value="1"/>
</dbReference>
<dbReference type="PANTHER" id="PTHR11699">
    <property type="entry name" value="ALDEHYDE DEHYDROGENASE-RELATED"/>
    <property type="match status" value="1"/>
</dbReference>
<dbReference type="AlphaFoldDB" id="A0A1E5RTA3"/>
<name>A0A1E5RTA3_9ASCO</name>
<gene>
    <name evidence="4" type="ORF">AWRI3578_g757</name>
</gene>
<dbReference type="Proteomes" id="UP000095605">
    <property type="component" value="Unassembled WGS sequence"/>
</dbReference>
<dbReference type="InterPro" id="IPR016161">
    <property type="entry name" value="Ald_DH/histidinol_DH"/>
</dbReference>
<feature type="domain" description="Aldehyde dehydrogenase" evidence="3">
    <location>
        <begin position="59"/>
        <end position="523"/>
    </location>
</feature>
<organism evidence="4 5">
    <name type="scientific">Hanseniaspora opuntiae</name>
    <dbReference type="NCBI Taxonomy" id="211096"/>
    <lineage>
        <taxon>Eukaryota</taxon>
        <taxon>Fungi</taxon>
        <taxon>Dikarya</taxon>
        <taxon>Ascomycota</taxon>
        <taxon>Saccharomycotina</taxon>
        <taxon>Saccharomycetes</taxon>
        <taxon>Saccharomycodales</taxon>
        <taxon>Saccharomycodaceae</taxon>
        <taxon>Hanseniaspora</taxon>
    </lineage>
</organism>
<evidence type="ECO:0000313" key="5">
    <source>
        <dbReference type="Proteomes" id="UP000095605"/>
    </source>
</evidence>
<dbReference type="InterPro" id="IPR016162">
    <property type="entry name" value="Ald_DH_N"/>
</dbReference>
<reference evidence="5" key="1">
    <citation type="journal article" date="2016" name="Genome Announc.">
        <title>Genome sequences of three species of Hanseniaspora isolated from spontaneous wine fermentations.</title>
        <authorList>
            <person name="Sternes P.R."/>
            <person name="Lee D."/>
            <person name="Kutyna D.R."/>
            <person name="Borneman A.R."/>
        </authorList>
    </citation>
    <scope>NUCLEOTIDE SEQUENCE [LARGE SCALE GENOMIC DNA]</scope>
    <source>
        <strain evidence="5">AWRI3578</strain>
    </source>
</reference>
<dbReference type="Gene3D" id="3.40.605.10">
    <property type="entry name" value="Aldehyde Dehydrogenase, Chain A, domain 1"/>
    <property type="match status" value="1"/>
</dbReference>
<dbReference type="InterPro" id="IPR016163">
    <property type="entry name" value="Ald_DH_C"/>
</dbReference>
<dbReference type="SUPFAM" id="SSF53720">
    <property type="entry name" value="ALDH-like"/>
    <property type="match status" value="1"/>
</dbReference>
<comment type="caution">
    <text evidence="4">The sequence shown here is derived from an EMBL/GenBank/DDBJ whole genome shotgun (WGS) entry which is preliminary data.</text>
</comment>
<dbReference type="Pfam" id="PF00171">
    <property type="entry name" value="Aldedh"/>
    <property type="match status" value="1"/>
</dbReference>
<dbReference type="FunFam" id="3.40.309.10:FF:000012">
    <property type="entry name" value="Betaine aldehyde dehydrogenase"/>
    <property type="match status" value="1"/>
</dbReference>
<evidence type="ECO:0000256" key="2">
    <source>
        <dbReference type="ARBA" id="ARBA00023002"/>
    </source>
</evidence>
<evidence type="ECO:0000256" key="1">
    <source>
        <dbReference type="ARBA" id="ARBA00009986"/>
    </source>
</evidence>
<comment type="similarity">
    <text evidence="1">Belongs to the aldehyde dehydrogenase family.</text>
</comment>
<protein>
    <submittedName>
        <fullName evidence="4">Magnesium-activated aldehyde dehydrogenase, cytosolic</fullName>
    </submittedName>
</protein>
<evidence type="ECO:0000313" key="4">
    <source>
        <dbReference type="EMBL" id="OEJ90137.1"/>
    </source>
</evidence>
<dbReference type="GO" id="GO:0016620">
    <property type="term" value="F:oxidoreductase activity, acting on the aldehyde or oxo group of donors, NAD or NADP as acceptor"/>
    <property type="evidence" value="ECO:0007669"/>
    <property type="project" value="InterPro"/>
</dbReference>
<proteinExistence type="inferred from homology"/>
<dbReference type="OrthoDB" id="310895at2759"/>
<dbReference type="InterPro" id="IPR015590">
    <property type="entry name" value="Aldehyde_DH_dom"/>
</dbReference>
<evidence type="ECO:0000259" key="3">
    <source>
        <dbReference type="Pfam" id="PF00171"/>
    </source>
</evidence>